<name>E1Y9H5_9BACT</name>
<evidence type="ECO:0000313" key="1">
    <source>
        <dbReference type="EMBL" id="CBX27219.1"/>
    </source>
</evidence>
<reference evidence="1" key="1">
    <citation type="journal article" date="2011" name="Environ. Microbiol.">
        <title>Genomic insights into the metabolic potential of the polycyclic aromatic hydrocarbon degrading sulfate-reducing Deltaproteobacterium N47.</title>
        <authorList>
            <person name="Bergmann F."/>
            <person name="Selesi D."/>
            <person name="Weinmaier T."/>
            <person name="Tischler P."/>
            <person name="Rattei T."/>
            <person name="Meckenstock R.U."/>
        </authorList>
    </citation>
    <scope>NUCLEOTIDE SEQUENCE</scope>
</reference>
<proteinExistence type="predicted"/>
<dbReference type="AlphaFoldDB" id="E1Y9H5"/>
<sequence>MKTYGKVQTKPLLIIKYKFCGISKISEMIMIRKYDRDKRKQYRKENFEANGHTNIKSG</sequence>
<gene>
    <name evidence="1" type="ORF">N47_A12480</name>
</gene>
<dbReference type="EMBL" id="FR695864">
    <property type="protein sequence ID" value="CBX27219.1"/>
    <property type="molecule type" value="Genomic_DNA"/>
</dbReference>
<protein>
    <submittedName>
        <fullName evidence="1">Uncharacterized protein</fullName>
    </submittedName>
</protein>
<accession>E1Y9H5</accession>
<organism evidence="1">
    <name type="scientific">uncultured Desulfobacterium sp</name>
    <dbReference type="NCBI Taxonomy" id="201089"/>
    <lineage>
        <taxon>Bacteria</taxon>
        <taxon>Pseudomonadati</taxon>
        <taxon>Thermodesulfobacteriota</taxon>
        <taxon>Desulfobacteria</taxon>
        <taxon>Desulfobacterales</taxon>
        <taxon>Desulfobacteriaceae</taxon>
        <taxon>Desulfobacterium</taxon>
        <taxon>environmental samples</taxon>
    </lineage>
</organism>